<comment type="caution">
    <text evidence="8">The sequence shown here is derived from an EMBL/GenBank/DDBJ whole genome shotgun (WGS) entry which is preliminary data.</text>
</comment>
<keyword evidence="5" id="KW-0325">Glycoprotein</keyword>
<dbReference type="PANTHER" id="PTHR31265:SF28">
    <property type="entry name" value="EMB|CAB87702.1"/>
    <property type="match status" value="1"/>
</dbReference>
<dbReference type="AlphaFoldDB" id="A0A834Z3T1"/>
<evidence type="ECO:0000256" key="6">
    <source>
        <dbReference type="SAM" id="SignalP"/>
    </source>
</evidence>
<proteinExistence type="predicted"/>
<evidence type="ECO:0000259" key="7">
    <source>
        <dbReference type="Pfam" id="PF04862"/>
    </source>
</evidence>
<comment type="subcellular location">
    <subcellularLocation>
        <location evidence="1">Cell envelope</location>
    </subcellularLocation>
    <subcellularLocation>
        <location evidence="2">Secreted</location>
    </subcellularLocation>
</comment>
<dbReference type="PANTHER" id="PTHR31265">
    <property type="entry name" value="OS02G0527500 PROTEIN-RELATED"/>
    <property type="match status" value="1"/>
</dbReference>
<evidence type="ECO:0000256" key="3">
    <source>
        <dbReference type="ARBA" id="ARBA00022525"/>
    </source>
</evidence>
<evidence type="ECO:0000256" key="2">
    <source>
        <dbReference type="ARBA" id="ARBA00004613"/>
    </source>
</evidence>
<dbReference type="EMBL" id="JABCRI010000010">
    <property type="protein sequence ID" value="KAF8399950.1"/>
    <property type="molecule type" value="Genomic_DNA"/>
</dbReference>
<dbReference type="OrthoDB" id="1895088at2759"/>
<keyword evidence="4 6" id="KW-0732">Signal</keyword>
<feature type="chain" id="PRO_5032908029" description="DUF642 domain-containing protein" evidence="6">
    <location>
        <begin position="19"/>
        <end position="170"/>
    </location>
</feature>
<protein>
    <recommendedName>
        <fullName evidence="7">DUF642 domain-containing protein</fullName>
    </recommendedName>
</protein>
<dbReference type="Proteomes" id="UP000655225">
    <property type="component" value="Unassembled WGS sequence"/>
</dbReference>
<dbReference type="InterPro" id="IPR006946">
    <property type="entry name" value="DGR2-like_dom"/>
</dbReference>
<dbReference type="GO" id="GO:0005576">
    <property type="term" value="C:extracellular region"/>
    <property type="evidence" value="ECO:0007669"/>
    <property type="project" value="UniProtKB-SubCell"/>
</dbReference>
<evidence type="ECO:0000313" key="8">
    <source>
        <dbReference type="EMBL" id="KAF8399950.1"/>
    </source>
</evidence>
<name>A0A834Z3T1_TETSI</name>
<accession>A0A834Z3T1</accession>
<keyword evidence="3" id="KW-0964">Secreted</keyword>
<organism evidence="8 9">
    <name type="scientific">Tetracentron sinense</name>
    <name type="common">Spur-leaf</name>
    <dbReference type="NCBI Taxonomy" id="13715"/>
    <lineage>
        <taxon>Eukaryota</taxon>
        <taxon>Viridiplantae</taxon>
        <taxon>Streptophyta</taxon>
        <taxon>Embryophyta</taxon>
        <taxon>Tracheophyta</taxon>
        <taxon>Spermatophyta</taxon>
        <taxon>Magnoliopsida</taxon>
        <taxon>Trochodendrales</taxon>
        <taxon>Trochodendraceae</taxon>
        <taxon>Tetracentron</taxon>
    </lineage>
</organism>
<feature type="signal peptide" evidence="6">
    <location>
        <begin position="1"/>
        <end position="18"/>
    </location>
</feature>
<sequence>MRPVIFLLTHLFIAVASTYLLQNPDFESPPLNIPSESASPFVLLNENNTIPGWTFEGTVQYVTSGPNISLPGNGHAIQLGLDGGDNCSTSANIIVSAPDRSSIFSLKQSYGKEAWESYASYLGSWGYKGELINLVLQSQPMEADLNMTCGPVVDALILKRIGTLIQENGT</sequence>
<evidence type="ECO:0000313" key="9">
    <source>
        <dbReference type="Proteomes" id="UP000655225"/>
    </source>
</evidence>
<feature type="domain" description="DUF642" evidence="7">
    <location>
        <begin position="20"/>
        <end position="83"/>
    </location>
</feature>
<dbReference type="InterPro" id="IPR052437">
    <property type="entry name" value="Pectin_Meth_Modulator"/>
</dbReference>
<feature type="domain" description="DUF642" evidence="7">
    <location>
        <begin position="86"/>
        <end position="159"/>
    </location>
</feature>
<reference evidence="8 9" key="1">
    <citation type="submission" date="2020-04" db="EMBL/GenBank/DDBJ databases">
        <title>Plant Genome Project.</title>
        <authorList>
            <person name="Zhang R.-G."/>
        </authorList>
    </citation>
    <scope>NUCLEOTIDE SEQUENCE [LARGE SCALE GENOMIC DNA]</scope>
    <source>
        <strain evidence="8">YNK0</strain>
        <tissue evidence="8">Leaf</tissue>
    </source>
</reference>
<gene>
    <name evidence="8" type="ORF">HHK36_015822</name>
</gene>
<dbReference type="Pfam" id="PF04862">
    <property type="entry name" value="DUF642"/>
    <property type="match status" value="2"/>
</dbReference>
<evidence type="ECO:0000256" key="5">
    <source>
        <dbReference type="ARBA" id="ARBA00023180"/>
    </source>
</evidence>
<evidence type="ECO:0000256" key="1">
    <source>
        <dbReference type="ARBA" id="ARBA00004196"/>
    </source>
</evidence>
<keyword evidence="9" id="KW-1185">Reference proteome</keyword>
<evidence type="ECO:0000256" key="4">
    <source>
        <dbReference type="ARBA" id="ARBA00022729"/>
    </source>
</evidence>